<keyword evidence="8" id="KW-0663">Pyridoxal phosphate</keyword>
<evidence type="ECO:0000256" key="3">
    <source>
        <dbReference type="ARBA" id="ARBA00011738"/>
    </source>
</evidence>
<dbReference type="GO" id="GO:0046416">
    <property type="term" value="P:D-amino acid metabolic process"/>
    <property type="evidence" value="ECO:0007669"/>
    <property type="project" value="InterPro"/>
</dbReference>
<dbReference type="NCBIfam" id="TIGR01121">
    <property type="entry name" value="D_amino_aminoT"/>
    <property type="match status" value="1"/>
</dbReference>
<dbReference type="EC" id="2.6.1.21" evidence="4"/>
<sequence>MAKSIVYLNGNFMPIEEANVSVLDRGFIFGDGVYEVIPVYAKRLFRLDEHLDRLSNSLDATRIPNPYSECDWKKYLSQIVMKHEEEDQSIYVQVTRGVAKRDHAFPVNMTPTVFMMSNPLQVTDVKTFNKGVSAITLDDIRWQYCNIKAITLLPNILLKQTAIDEDAQEAILVRNGEVTEGSASNIFVVIDGVIKTPPKSSRLLAGITRDLIVELANKNNIKCIESNFSQTDLSSADEIWLTSSTKEVLPIVKLNNEIIGNGKPGPISQKMYKIFQDYKTELKRNET</sequence>
<evidence type="ECO:0000256" key="11">
    <source>
        <dbReference type="ARBA" id="ARBA00033391"/>
    </source>
</evidence>
<evidence type="ECO:0000256" key="12">
    <source>
        <dbReference type="ARBA" id="ARBA00047911"/>
    </source>
</evidence>
<dbReference type="Pfam" id="PF01063">
    <property type="entry name" value="Aminotran_4"/>
    <property type="match status" value="1"/>
</dbReference>
<dbReference type="EMBL" id="UOFR01000023">
    <property type="protein sequence ID" value="VAW93872.1"/>
    <property type="molecule type" value="Genomic_DNA"/>
</dbReference>
<dbReference type="GO" id="GO:0046394">
    <property type="term" value="P:carboxylic acid biosynthetic process"/>
    <property type="evidence" value="ECO:0007669"/>
    <property type="project" value="UniProtKB-ARBA"/>
</dbReference>
<dbReference type="InterPro" id="IPR001544">
    <property type="entry name" value="Aminotrans_IV"/>
</dbReference>
<dbReference type="GO" id="GO:0047810">
    <property type="term" value="F:D-alanine-2-oxoglutarate aminotransferase activity"/>
    <property type="evidence" value="ECO:0007669"/>
    <property type="project" value="UniProtKB-EC"/>
</dbReference>
<evidence type="ECO:0000256" key="6">
    <source>
        <dbReference type="ARBA" id="ARBA00022576"/>
    </source>
</evidence>
<dbReference type="CDD" id="cd01558">
    <property type="entry name" value="D-AAT_like"/>
    <property type="match status" value="1"/>
</dbReference>
<keyword evidence="7 13" id="KW-0808">Transferase</keyword>
<dbReference type="Gene3D" id="3.30.470.10">
    <property type="match status" value="1"/>
</dbReference>
<dbReference type="GO" id="GO:0005829">
    <property type="term" value="C:cytosol"/>
    <property type="evidence" value="ECO:0007669"/>
    <property type="project" value="TreeGrafter"/>
</dbReference>
<dbReference type="InterPro" id="IPR005784">
    <property type="entry name" value="D_amino_transT"/>
</dbReference>
<dbReference type="PANTHER" id="PTHR42743:SF10">
    <property type="entry name" value="D-ALANINE AMINOTRANSFERASE"/>
    <property type="match status" value="1"/>
</dbReference>
<evidence type="ECO:0000256" key="9">
    <source>
        <dbReference type="ARBA" id="ARBA00030138"/>
    </source>
</evidence>
<dbReference type="InterPro" id="IPR018300">
    <property type="entry name" value="Aminotrans_IV_CS"/>
</dbReference>
<protein>
    <recommendedName>
        <fullName evidence="5">D-alanine aminotransferase</fullName>
        <ecNumber evidence="4">2.6.1.21</ecNumber>
    </recommendedName>
    <alternativeName>
        <fullName evidence="11">D-amino acid aminotransferase</fullName>
    </alternativeName>
    <alternativeName>
        <fullName evidence="9">D-amino acid transaminase</fullName>
    </alternativeName>
    <alternativeName>
        <fullName evidence="10">D-aspartate aminotransferase</fullName>
    </alternativeName>
</protein>
<dbReference type="FunFam" id="3.20.10.10:FF:000002">
    <property type="entry name" value="D-alanine aminotransferase"/>
    <property type="match status" value="1"/>
</dbReference>
<dbReference type="InterPro" id="IPR043132">
    <property type="entry name" value="BCAT-like_C"/>
</dbReference>
<comment type="catalytic activity">
    <reaction evidence="12">
        <text>D-alanine + 2-oxoglutarate = D-glutamate + pyruvate</text>
        <dbReference type="Rhea" id="RHEA:15869"/>
        <dbReference type="ChEBI" id="CHEBI:15361"/>
        <dbReference type="ChEBI" id="CHEBI:16810"/>
        <dbReference type="ChEBI" id="CHEBI:29986"/>
        <dbReference type="ChEBI" id="CHEBI:57416"/>
        <dbReference type="EC" id="2.6.1.21"/>
    </reaction>
</comment>
<evidence type="ECO:0000256" key="4">
    <source>
        <dbReference type="ARBA" id="ARBA00012874"/>
    </source>
</evidence>
<comment type="similarity">
    <text evidence="2">Belongs to the class-IV pyridoxal-phosphate-dependent aminotransferase family.</text>
</comment>
<organism evidence="13">
    <name type="scientific">hydrothermal vent metagenome</name>
    <dbReference type="NCBI Taxonomy" id="652676"/>
    <lineage>
        <taxon>unclassified sequences</taxon>
        <taxon>metagenomes</taxon>
        <taxon>ecological metagenomes</taxon>
    </lineage>
</organism>
<dbReference type="SUPFAM" id="SSF56752">
    <property type="entry name" value="D-aminoacid aminotransferase-like PLP-dependent enzymes"/>
    <property type="match status" value="1"/>
</dbReference>
<gene>
    <name evidence="13" type="ORF">MNBD_GAMMA21-163</name>
</gene>
<evidence type="ECO:0000256" key="2">
    <source>
        <dbReference type="ARBA" id="ARBA00009320"/>
    </source>
</evidence>
<dbReference type="InterPro" id="IPR043131">
    <property type="entry name" value="BCAT-like_N"/>
</dbReference>
<evidence type="ECO:0000256" key="5">
    <source>
        <dbReference type="ARBA" id="ARBA00021779"/>
    </source>
</evidence>
<dbReference type="AlphaFoldDB" id="A0A3B1A2B9"/>
<evidence type="ECO:0000256" key="7">
    <source>
        <dbReference type="ARBA" id="ARBA00022679"/>
    </source>
</evidence>
<comment type="cofactor">
    <cofactor evidence="1">
        <name>pyridoxal 5'-phosphate</name>
        <dbReference type="ChEBI" id="CHEBI:597326"/>
    </cofactor>
</comment>
<proteinExistence type="inferred from homology"/>
<dbReference type="InterPro" id="IPR036038">
    <property type="entry name" value="Aminotransferase-like"/>
</dbReference>
<reference evidence="13" key="1">
    <citation type="submission" date="2018-06" db="EMBL/GenBank/DDBJ databases">
        <authorList>
            <person name="Zhirakovskaya E."/>
        </authorList>
    </citation>
    <scope>NUCLEOTIDE SEQUENCE</scope>
</reference>
<keyword evidence="6 13" id="KW-0032">Aminotransferase</keyword>
<accession>A0A3B1A2B9</accession>
<dbReference type="PANTHER" id="PTHR42743">
    <property type="entry name" value="AMINO-ACID AMINOTRANSFERASE"/>
    <property type="match status" value="1"/>
</dbReference>
<comment type="subunit">
    <text evidence="3">Homodimer.</text>
</comment>
<evidence type="ECO:0000313" key="13">
    <source>
        <dbReference type="EMBL" id="VAW93872.1"/>
    </source>
</evidence>
<evidence type="ECO:0000256" key="1">
    <source>
        <dbReference type="ARBA" id="ARBA00001933"/>
    </source>
</evidence>
<evidence type="ECO:0000256" key="8">
    <source>
        <dbReference type="ARBA" id="ARBA00022898"/>
    </source>
</evidence>
<dbReference type="PROSITE" id="PS00770">
    <property type="entry name" value="AA_TRANSFER_CLASS_4"/>
    <property type="match status" value="1"/>
</dbReference>
<dbReference type="GO" id="GO:0008652">
    <property type="term" value="P:amino acid biosynthetic process"/>
    <property type="evidence" value="ECO:0007669"/>
    <property type="project" value="UniProtKB-ARBA"/>
</dbReference>
<dbReference type="InterPro" id="IPR050571">
    <property type="entry name" value="Class-IV_PLP-Dep_Aminotrnsfr"/>
</dbReference>
<dbReference type="Gene3D" id="3.20.10.10">
    <property type="entry name" value="D-amino Acid Aminotransferase, subunit A, domain 2"/>
    <property type="match status" value="1"/>
</dbReference>
<evidence type="ECO:0000256" key="10">
    <source>
        <dbReference type="ARBA" id="ARBA00033316"/>
    </source>
</evidence>
<name>A0A3B1A2B9_9ZZZZ</name>
<dbReference type="GO" id="GO:0030170">
    <property type="term" value="F:pyridoxal phosphate binding"/>
    <property type="evidence" value="ECO:0007669"/>
    <property type="project" value="InterPro"/>
</dbReference>